<evidence type="ECO:0000256" key="6">
    <source>
        <dbReference type="ARBA" id="ARBA00023163"/>
    </source>
</evidence>
<gene>
    <name evidence="12" type="ORF">DXC93_07340</name>
</gene>
<evidence type="ECO:0000259" key="10">
    <source>
        <dbReference type="PROSITE" id="PS50110"/>
    </source>
</evidence>
<dbReference type="InterPro" id="IPR001789">
    <property type="entry name" value="Sig_transdc_resp-reg_receiver"/>
</dbReference>
<evidence type="ECO:0000256" key="1">
    <source>
        <dbReference type="ARBA" id="ARBA00018672"/>
    </source>
</evidence>
<evidence type="ECO:0000256" key="5">
    <source>
        <dbReference type="ARBA" id="ARBA00023125"/>
    </source>
</evidence>
<comment type="function">
    <text evidence="7">May play the central regulatory role in sporulation. It may be an element of the effector pathway responsible for the activation of sporulation genes in response to nutritional stress. Spo0A may act in concert with spo0H (a sigma factor) to control the expression of some genes that are critical to the sporulation process.</text>
</comment>
<evidence type="ECO:0000256" key="7">
    <source>
        <dbReference type="ARBA" id="ARBA00024867"/>
    </source>
</evidence>
<organism evidence="12 13">
    <name type="scientific">Dorea formicigenerans</name>
    <dbReference type="NCBI Taxonomy" id="39486"/>
    <lineage>
        <taxon>Bacteria</taxon>
        <taxon>Bacillati</taxon>
        <taxon>Bacillota</taxon>
        <taxon>Clostridia</taxon>
        <taxon>Lachnospirales</taxon>
        <taxon>Lachnospiraceae</taxon>
        <taxon>Dorea</taxon>
    </lineage>
</organism>
<dbReference type="GO" id="GO:0006355">
    <property type="term" value="P:regulation of DNA-templated transcription"/>
    <property type="evidence" value="ECO:0007669"/>
    <property type="project" value="InterPro"/>
</dbReference>
<dbReference type="GO" id="GO:0000156">
    <property type="term" value="F:phosphorelay response regulator activity"/>
    <property type="evidence" value="ECO:0007669"/>
    <property type="project" value="TreeGrafter"/>
</dbReference>
<evidence type="ECO:0000256" key="8">
    <source>
        <dbReference type="PROSITE-ProRule" id="PRU00169"/>
    </source>
</evidence>
<evidence type="ECO:0000259" key="11">
    <source>
        <dbReference type="PROSITE" id="PS51755"/>
    </source>
</evidence>
<proteinExistence type="predicted"/>
<dbReference type="Gene3D" id="1.10.10.10">
    <property type="entry name" value="Winged helix-like DNA-binding domain superfamily/Winged helix DNA-binding domain"/>
    <property type="match status" value="1"/>
</dbReference>
<accession>A0A3E4PUS6</accession>
<dbReference type="GO" id="GO:0000976">
    <property type="term" value="F:transcription cis-regulatory region binding"/>
    <property type="evidence" value="ECO:0007669"/>
    <property type="project" value="TreeGrafter"/>
</dbReference>
<dbReference type="CDD" id="cd00383">
    <property type="entry name" value="trans_reg_C"/>
    <property type="match status" value="1"/>
</dbReference>
<protein>
    <recommendedName>
        <fullName evidence="1">Stage 0 sporulation protein A homolog</fullName>
    </recommendedName>
</protein>
<feature type="domain" description="Response regulatory" evidence="10">
    <location>
        <begin position="3"/>
        <end position="115"/>
    </location>
</feature>
<dbReference type="SMART" id="SM00448">
    <property type="entry name" value="REC"/>
    <property type="match status" value="1"/>
</dbReference>
<dbReference type="Pfam" id="PF00486">
    <property type="entry name" value="Trans_reg_C"/>
    <property type="match status" value="1"/>
</dbReference>
<keyword evidence="5 9" id="KW-0238">DNA-binding</keyword>
<dbReference type="InterPro" id="IPR016032">
    <property type="entry name" value="Sig_transdc_resp-reg_C-effctor"/>
</dbReference>
<comment type="caution">
    <text evidence="12">The sequence shown here is derived from an EMBL/GenBank/DDBJ whole genome shotgun (WGS) entry which is preliminary data.</text>
</comment>
<name>A0A3E4PUS6_9FIRM</name>
<dbReference type="GO" id="GO:0005829">
    <property type="term" value="C:cytosol"/>
    <property type="evidence" value="ECO:0007669"/>
    <property type="project" value="TreeGrafter"/>
</dbReference>
<keyword evidence="4" id="KW-0805">Transcription regulation</keyword>
<dbReference type="Proteomes" id="UP000261324">
    <property type="component" value="Unassembled WGS sequence"/>
</dbReference>
<dbReference type="GO" id="GO:0032993">
    <property type="term" value="C:protein-DNA complex"/>
    <property type="evidence" value="ECO:0007669"/>
    <property type="project" value="TreeGrafter"/>
</dbReference>
<dbReference type="EMBL" id="QSRA01000008">
    <property type="protein sequence ID" value="RGK83802.1"/>
    <property type="molecule type" value="Genomic_DNA"/>
</dbReference>
<dbReference type="PANTHER" id="PTHR48111:SF1">
    <property type="entry name" value="TWO-COMPONENT RESPONSE REGULATOR ORR33"/>
    <property type="match status" value="1"/>
</dbReference>
<dbReference type="RefSeq" id="WP_005339875.1">
    <property type="nucleotide sequence ID" value="NZ_QSRA01000008.1"/>
</dbReference>
<dbReference type="InterPro" id="IPR039420">
    <property type="entry name" value="WalR-like"/>
</dbReference>
<dbReference type="PROSITE" id="PS51755">
    <property type="entry name" value="OMPR_PHOB"/>
    <property type="match status" value="1"/>
</dbReference>
<evidence type="ECO:0000256" key="2">
    <source>
        <dbReference type="ARBA" id="ARBA00022553"/>
    </source>
</evidence>
<dbReference type="InterPro" id="IPR036388">
    <property type="entry name" value="WH-like_DNA-bd_sf"/>
</dbReference>
<reference evidence="12 13" key="1">
    <citation type="submission" date="2018-08" db="EMBL/GenBank/DDBJ databases">
        <title>A genome reference for cultivated species of the human gut microbiota.</title>
        <authorList>
            <person name="Zou Y."/>
            <person name="Xue W."/>
            <person name="Luo G."/>
        </authorList>
    </citation>
    <scope>NUCLEOTIDE SEQUENCE [LARGE SCALE GENOMIC DNA]</scope>
    <source>
        <strain evidence="12 13">TF09-3</strain>
    </source>
</reference>
<evidence type="ECO:0000313" key="12">
    <source>
        <dbReference type="EMBL" id="RGK83802.1"/>
    </source>
</evidence>
<evidence type="ECO:0000313" key="13">
    <source>
        <dbReference type="Proteomes" id="UP000261324"/>
    </source>
</evidence>
<dbReference type="Gene3D" id="3.40.50.2300">
    <property type="match status" value="1"/>
</dbReference>
<dbReference type="SMART" id="SM00862">
    <property type="entry name" value="Trans_reg_C"/>
    <property type="match status" value="1"/>
</dbReference>
<feature type="DNA-binding region" description="OmpR/PhoB-type" evidence="9">
    <location>
        <begin position="122"/>
        <end position="217"/>
    </location>
</feature>
<dbReference type="AlphaFoldDB" id="A0A3E4PUS6"/>
<evidence type="ECO:0000256" key="3">
    <source>
        <dbReference type="ARBA" id="ARBA00023012"/>
    </source>
</evidence>
<dbReference type="InterPro" id="IPR001867">
    <property type="entry name" value="OmpR/PhoB-type_DNA-bd"/>
</dbReference>
<dbReference type="InterPro" id="IPR011006">
    <property type="entry name" value="CheY-like_superfamily"/>
</dbReference>
<keyword evidence="3" id="KW-0902">Two-component regulatory system</keyword>
<feature type="domain" description="OmpR/PhoB-type" evidence="11">
    <location>
        <begin position="122"/>
        <end position="217"/>
    </location>
</feature>
<evidence type="ECO:0000256" key="9">
    <source>
        <dbReference type="PROSITE-ProRule" id="PRU01091"/>
    </source>
</evidence>
<keyword evidence="6" id="KW-0804">Transcription</keyword>
<dbReference type="PANTHER" id="PTHR48111">
    <property type="entry name" value="REGULATOR OF RPOS"/>
    <property type="match status" value="1"/>
</dbReference>
<feature type="modified residue" description="4-aspartylphosphate" evidence="8">
    <location>
        <position position="52"/>
    </location>
</feature>
<keyword evidence="2 8" id="KW-0597">Phosphoprotein</keyword>
<dbReference type="Pfam" id="PF00072">
    <property type="entry name" value="Response_reg"/>
    <property type="match status" value="1"/>
</dbReference>
<dbReference type="SUPFAM" id="SSF52172">
    <property type="entry name" value="CheY-like"/>
    <property type="match status" value="1"/>
</dbReference>
<sequence>MTSILIIEDDTQISRLINSTLTVEGYHCESALDGQEGADRIEGKRYDLILLDLMLPKISGYELLDYIVSTGTPVIIISAMGQVKDRIRGLRMGADDYLSKPFQIGELLARVETVLRRTKQIQDKITIGDVTIDPVSRLVFKCGKQVDLTVKEFDLLIELVRNKNVALSRARLYEAVWEEEYSGETRTLDSHIQRLRKKLDWNDRIVTVFRIGYRLEVHK</sequence>
<evidence type="ECO:0000256" key="4">
    <source>
        <dbReference type="ARBA" id="ARBA00023015"/>
    </source>
</evidence>
<dbReference type="PROSITE" id="PS50110">
    <property type="entry name" value="RESPONSE_REGULATORY"/>
    <property type="match status" value="1"/>
</dbReference>
<dbReference type="SUPFAM" id="SSF46894">
    <property type="entry name" value="C-terminal effector domain of the bipartite response regulators"/>
    <property type="match status" value="1"/>
</dbReference>
<dbReference type="Gene3D" id="6.10.250.690">
    <property type="match status" value="1"/>
</dbReference>